<feature type="domain" description="L,D-TPase catalytic" evidence="8">
    <location>
        <begin position="183"/>
        <end position="302"/>
    </location>
</feature>
<keyword evidence="4 6" id="KW-0573">Peptidoglycan synthesis</keyword>
<dbReference type="GO" id="GO:0008360">
    <property type="term" value="P:regulation of cell shape"/>
    <property type="evidence" value="ECO:0007669"/>
    <property type="project" value="UniProtKB-UniRule"/>
</dbReference>
<evidence type="ECO:0000313" key="9">
    <source>
        <dbReference type="EMBL" id="GLJ78730.1"/>
    </source>
</evidence>
<evidence type="ECO:0000256" key="6">
    <source>
        <dbReference type="PROSITE-ProRule" id="PRU01373"/>
    </source>
</evidence>
<dbReference type="GO" id="GO:0071555">
    <property type="term" value="P:cell wall organization"/>
    <property type="evidence" value="ECO:0007669"/>
    <property type="project" value="UniProtKB-UniRule"/>
</dbReference>
<protein>
    <recommendedName>
        <fullName evidence="8">L,D-TPase catalytic domain-containing protein</fullName>
    </recommendedName>
</protein>
<sequence>MSRRLHPAAVVAVLAVGAMAAAGFWALAPLRDLASVREAAPVASVADVEPAAASTADPSTDAAPAPHPRNDTVYDISTLPLIDVRSVNPAIPVDDDPTGTLTSSQARPLGAGAPVFADPAGEPVGYLPREHHYGGTTVPVVVAETDWVKVLLPGRQGVPPEGNGGQTVGWLRAADVELSITAEFVEVHLAANTIDIVSAAGRERVSEQFAWGKESTPTPTGRTFVMWTTIVPEFRYTDGHPMVYLGVQSPVMAGFDGGDVAVTAFHYYRMREGATSFGCIYLDGPATDRLAQLPEGTPVMILP</sequence>
<dbReference type="RefSeq" id="WP_210005323.1">
    <property type="nucleotide sequence ID" value="NZ_BSEO01000001.1"/>
</dbReference>
<evidence type="ECO:0000256" key="7">
    <source>
        <dbReference type="SAM" id="MobiDB-lite"/>
    </source>
</evidence>
<evidence type="ECO:0000256" key="5">
    <source>
        <dbReference type="ARBA" id="ARBA00023316"/>
    </source>
</evidence>
<evidence type="ECO:0000256" key="3">
    <source>
        <dbReference type="ARBA" id="ARBA00022960"/>
    </source>
</evidence>
<dbReference type="InterPro" id="IPR005490">
    <property type="entry name" value="LD_TPept_cat_dom"/>
</dbReference>
<feature type="region of interest" description="Disordered" evidence="7">
    <location>
        <begin position="51"/>
        <end position="70"/>
    </location>
</feature>
<keyword evidence="3 6" id="KW-0133">Cell shape</keyword>
<reference evidence="9" key="2">
    <citation type="submission" date="2023-01" db="EMBL/GenBank/DDBJ databases">
        <authorList>
            <person name="Sun Q."/>
            <person name="Evtushenko L."/>
        </authorList>
    </citation>
    <scope>NUCLEOTIDE SEQUENCE</scope>
    <source>
        <strain evidence="9">VKM Ac-1447</strain>
    </source>
</reference>
<dbReference type="GO" id="GO:0009252">
    <property type="term" value="P:peptidoglycan biosynthetic process"/>
    <property type="evidence" value="ECO:0007669"/>
    <property type="project" value="UniProtKB-KW"/>
</dbReference>
<evidence type="ECO:0000256" key="1">
    <source>
        <dbReference type="ARBA" id="ARBA00004752"/>
    </source>
</evidence>
<dbReference type="SUPFAM" id="SSF141523">
    <property type="entry name" value="L,D-transpeptidase catalytic domain-like"/>
    <property type="match status" value="1"/>
</dbReference>
<dbReference type="PROSITE" id="PS52029">
    <property type="entry name" value="LD_TPASE"/>
    <property type="match status" value="1"/>
</dbReference>
<evidence type="ECO:0000313" key="10">
    <source>
        <dbReference type="Proteomes" id="UP001142317"/>
    </source>
</evidence>
<keyword evidence="10" id="KW-1185">Reference proteome</keyword>
<feature type="compositionally biased region" description="Low complexity" evidence="7">
    <location>
        <begin position="51"/>
        <end position="64"/>
    </location>
</feature>
<keyword evidence="5 6" id="KW-0961">Cell wall biogenesis/degradation</keyword>
<reference evidence="9" key="1">
    <citation type="journal article" date="2014" name="Int. J. Syst. Evol. Microbiol.">
        <title>Complete genome sequence of Corynebacterium casei LMG S-19264T (=DSM 44701T), isolated from a smear-ripened cheese.</title>
        <authorList>
            <consortium name="US DOE Joint Genome Institute (JGI-PGF)"/>
            <person name="Walter F."/>
            <person name="Albersmeier A."/>
            <person name="Kalinowski J."/>
            <person name="Ruckert C."/>
        </authorList>
    </citation>
    <scope>NUCLEOTIDE SEQUENCE</scope>
    <source>
        <strain evidence="9">VKM Ac-1447</strain>
    </source>
</reference>
<dbReference type="CDD" id="cd16913">
    <property type="entry name" value="YkuD_like"/>
    <property type="match status" value="1"/>
</dbReference>
<comment type="caution">
    <text evidence="9">The sequence shown here is derived from an EMBL/GenBank/DDBJ whole genome shotgun (WGS) entry which is preliminary data.</text>
</comment>
<gene>
    <name evidence="9" type="ORF">GCM10017586_04120</name>
</gene>
<accession>A0A9W6HES7</accession>
<dbReference type="Gene3D" id="2.40.440.10">
    <property type="entry name" value="L,D-transpeptidase catalytic domain-like"/>
    <property type="match status" value="1"/>
</dbReference>
<comment type="caution">
    <text evidence="6">Lacks conserved residue(s) required for the propagation of feature annotation.</text>
</comment>
<evidence type="ECO:0000256" key="2">
    <source>
        <dbReference type="ARBA" id="ARBA00022679"/>
    </source>
</evidence>
<organism evidence="9 10">
    <name type="scientific">Microbacterium imperiale</name>
    <dbReference type="NCBI Taxonomy" id="33884"/>
    <lineage>
        <taxon>Bacteria</taxon>
        <taxon>Bacillati</taxon>
        <taxon>Actinomycetota</taxon>
        <taxon>Actinomycetes</taxon>
        <taxon>Micrococcales</taxon>
        <taxon>Microbacteriaceae</taxon>
        <taxon>Microbacterium</taxon>
    </lineage>
</organism>
<dbReference type="GO" id="GO:0016740">
    <property type="term" value="F:transferase activity"/>
    <property type="evidence" value="ECO:0007669"/>
    <property type="project" value="UniProtKB-KW"/>
</dbReference>
<comment type="pathway">
    <text evidence="1 6">Cell wall biogenesis; peptidoglycan biosynthesis.</text>
</comment>
<proteinExistence type="predicted"/>
<dbReference type="EMBL" id="BSEO01000001">
    <property type="protein sequence ID" value="GLJ78730.1"/>
    <property type="molecule type" value="Genomic_DNA"/>
</dbReference>
<dbReference type="Proteomes" id="UP001142317">
    <property type="component" value="Unassembled WGS sequence"/>
</dbReference>
<feature type="region of interest" description="Disordered" evidence="7">
    <location>
        <begin position="92"/>
        <end position="111"/>
    </location>
</feature>
<dbReference type="AlphaFoldDB" id="A0A9W6HES7"/>
<evidence type="ECO:0000256" key="4">
    <source>
        <dbReference type="ARBA" id="ARBA00022984"/>
    </source>
</evidence>
<keyword evidence="2" id="KW-0808">Transferase</keyword>
<dbReference type="InterPro" id="IPR038063">
    <property type="entry name" value="Transpep_catalytic_dom"/>
</dbReference>
<evidence type="ECO:0000259" key="8">
    <source>
        <dbReference type="PROSITE" id="PS52029"/>
    </source>
</evidence>
<dbReference type="Pfam" id="PF03734">
    <property type="entry name" value="YkuD"/>
    <property type="match status" value="1"/>
</dbReference>
<name>A0A9W6HES7_9MICO</name>